<gene>
    <name evidence="11 12" type="primary">tal</name>
    <name evidence="12" type="ORF">ACFQDH_23465</name>
    <name evidence="13" type="ORF">ACFQDH_23785</name>
</gene>
<feature type="active site" description="Schiff-base intermediate with substrate" evidence="11">
    <location>
        <position position="146"/>
    </location>
</feature>
<organism evidence="12 14">
    <name type="scientific">Flexivirga alba</name>
    <dbReference type="NCBI Taxonomy" id="702742"/>
    <lineage>
        <taxon>Bacteria</taxon>
        <taxon>Bacillati</taxon>
        <taxon>Actinomycetota</taxon>
        <taxon>Actinomycetes</taxon>
        <taxon>Micrococcales</taxon>
        <taxon>Dermacoccaceae</taxon>
        <taxon>Flexivirga</taxon>
    </lineage>
</organism>
<dbReference type="Proteomes" id="UP001596298">
    <property type="component" value="Unassembled WGS sequence"/>
</dbReference>
<dbReference type="EC" id="2.2.1.2" evidence="5 11"/>
<sequence length="382" mass="41381">MSLPNTDPEPLVALTEAGVSIWLDDLSRDLLASGGLADFVRDQQVSGVTTNPSIFAAAIGRGAAYGEQLAELATADATASQALRAMTTRDVQLACDVLRPVFDATDGVDGRVSIEVDPRLADDTDATIAEARELWQQVDRPNLFVKIPAALRSLPAITRCLAEGISINITLIFSLQRYQQVIDAFLDGMEQAQRAGRDLHVITSVASFFVSRMDAEIDARLDALGDGRAPELRGRAAIANARLAYQRYEEMLQSARWAALAAAGARPQRPLWASTSTKDPAYDDTRYVVELVAPDTVNTMPESTLQAVADHGRVPKDSIRGTYRDAQQTLEQLSAIGIDYDDVVSTLEARGVAKFQDAWSALQGQIDTALTDLRNQGRVDHA</sequence>
<comment type="pathway">
    <text evidence="3 11">Carbohydrate degradation; pentose phosphate pathway; D-glyceraldehyde 3-phosphate and beta-D-fructose 6-phosphate from D-ribose 5-phosphate and D-xylulose 5-phosphate (non-oxidative stage): step 2/3.</text>
</comment>
<dbReference type="InterPro" id="IPR018225">
    <property type="entry name" value="Transaldolase_AS"/>
</dbReference>
<evidence type="ECO:0000256" key="7">
    <source>
        <dbReference type="ARBA" id="ARBA00022679"/>
    </source>
</evidence>
<comment type="catalytic activity">
    <reaction evidence="10 11">
        <text>D-sedoheptulose 7-phosphate + D-glyceraldehyde 3-phosphate = D-erythrose 4-phosphate + beta-D-fructose 6-phosphate</text>
        <dbReference type="Rhea" id="RHEA:17053"/>
        <dbReference type="ChEBI" id="CHEBI:16897"/>
        <dbReference type="ChEBI" id="CHEBI:57483"/>
        <dbReference type="ChEBI" id="CHEBI:57634"/>
        <dbReference type="ChEBI" id="CHEBI:59776"/>
        <dbReference type="EC" id="2.2.1.2"/>
    </reaction>
</comment>
<dbReference type="InterPro" id="IPR013785">
    <property type="entry name" value="Aldolase_TIM"/>
</dbReference>
<dbReference type="Pfam" id="PF00923">
    <property type="entry name" value="TAL_FSA"/>
    <property type="match status" value="1"/>
</dbReference>
<accession>A0ABW2AP47</accession>
<keyword evidence="6 11" id="KW-0963">Cytoplasm</keyword>
<dbReference type="EMBL" id="JBHSWH010000001">
    <property type="protein sequence ID" value="MFC6708116.1"/>
    <property type="molecule type" value="Genomic_DNA"/>
</dbReference>
<evidence type="ECO:0000313" key="13">
    <source>
        <dbReference type="EMBL" id="MFC6708170.1"/>
    </source>
</evidence>
<reference evidence="12" key="3">
    <citation type="submission" date="2024-09" db="EMBL/GenBank/DDBJ databases">
        <authorList>
            <person name="Sun Q."/>
            <person name="Mori K."/>
        </authorList>
    </citation>
    <scope>NUCLEOTIDE SEQUENCE</scope>
    <source>
        <strain evidence="12">NBRC 107580</strain>
    </source>
</reference>
<proteinExistence type="inferred from homology"/>
<comment type="similarity">
    <text evidence="4 11">Belongs to the transaldolase family. Type 2 subfamily.</text>
</comment>
<evidence type="ECO:0000256" key="8">
    <source>
        <dbReference type="ARBA" id="ARBA00023126"/>
    </source>
</evidence>
<comment type="subcellular location">
    <subcellularLocation>
        <location evidence="2 11">Cytoplasm</location>
    </subcellularLocation>
</comment>
<keyword evidence="8 11" id="KW-0570">Pentose shunt</keyword>
<name>A0ABW2AP47_9MICO</name>
<dbReference type="GO" id="GO:0004801">
    <property type="term" value="F:transaldolase activity"/>
    <property type="evidence" value="ECO:0007669"/>
    <property type="project" value="UniProtKB-EC"/>
</dbReference>
<dbReference type="NCBIfam" id="TIGR00876">
    <property type="entry name" value="tal_mycobact"/>
    <property type="match status" value="1"/>
</dbReference>
<evidence type="ECO:0000256" key="6">
    <source>
        <dbReference type="ARBA" id="ARBA00022490"/>
    </source>
</evidence>
<reference evidence="12" key="1">
    <citation type="journal article" date="2014" name="Int. J. Syst. Evol. Microbiol.">
        <title>Complete genome of a new Firmicutes species belonging to the dominant human colonic microbiota ('Ruminococcus bicirculans') reveals two chromosomes and a selective capacity to utilize plant glucans.</title>
        <authorList>
            <consortium name="NISC Comparative Sequencing Program"/>
            <person name="Wegmann U."/>
            <person name="Louis P."/>
            <person name="Goesmann A."/>
            <person name="Henrissat B."/>
            <person name="Duncan S.H."/>
            <person name="Flint H.J."/>
        </authorList>
    </citation>
    <scope>NUCLEOTIDE SEQUENCE</scope>
    <source>
        <strain evidence="12">NBRC 107580</strain>
    </source>
</reference>
<dbReference type="RefSeq" id="WP_382404772.1">
    <property type="nucleotide sequence ID" value="NZ_JBHSWH010000001.1"/>
</dbReference>
<evidence type="ECO:0000256" key="10">
    <source>
        <dbReference type="ARBA" id="ARBA00048810"/>
    </source>
</evidence>
<reference evidence="14" key="2">
    <citation type="journal article" date="2019" name="Int. J. Syst. Evol. Microbiol.">
        <title>The Global Catalogue of Microorganisms (GCM) 10K type strain sequencing project: providing services to taxonomists for standard genome sequencing and annotation.</title>
        <authorList>
            <consortium name="The Broad Institute Genomics Platform"/>
            <consortium name="The Broad Institute Genome Sequencing Center for Infectious Disease"/>
            <person name="Wu L."/>
            <person name="Ma J."/>
        </authorList>
    </citation>
    <scope>NUCLEOTIDE SEQUENCE [LARGE SCALE GENOMIC DNA]</scope>
    <source>
        <strain evidence="14">CCUG 58127</strain>
    </source>
</reference>
<dbReference type="PANTHER" id="PTHR10683:SF31">
    <property type="entry name" value="TRANSALDOLASE"/>
    <property type="match status" value="1"/>
</dbReference>
<evidence type="ECO:0000256" key="11">
    <source>
        <dbReference type="HAMAP-Rule" id="MF_00493"/>
    </source>
</evidence>
<keyword evidence="14" id="KW-1185">Reference proteome</keyword>
<keyword evidence="7 11" id="KW-0808">Transferase</keyword>
<dbReference type="InterPro" id="IPR001585">
    <property type="entry name" value="TAL/FSA"/>
</dbReference>
<dbReference type="Gene3D" id="3.20.20.70">
    <property type="entry name" value="Aldolase class I"/>
    <property type="match status" value="1"/>
</dbReference>
<evidence type="ECO:0000313" key="14">
    <source>
        <dbReference type="Proteomes" id="UP001596298"/>
    </source>
</evidence>
<keyword evidence="9 11" id="KW-0704">Schiff base</keyword>
<dbReference type="CDD" id="cd00955">
    <property type="entry name" value="Transaldolase_like"/>
    <property type="match status" value="1"/>
</dbReference>
<dbReference type="PROSITE" id="PS01054">
    <property type="entry name" value="TRANSALDOLASE_1"/>
    <property type="match status" value="1"/>
</dbReference>
<protein>
    <recommendedName>
        <fullName evidence="5 11">Transaldolase</fullName>
        <ecNumber evidence="5 11">2.2.1.2</ecNumber>
    </recommendedName>
</protein>
<comment type="caution">
    <text evidence="12">The sequence shown here is derived from an EMBL/GenBank/DDBJ whole genome shotgun (WGS) entry which is preliminary data.</text>
</comment>
<dbReference type="NCBIfam" id="NF002881">
    <property type="entry name" value="PRK03343.1"/>
    <property type="match status" value="1"/>
</dbReference>
<evidence type="ECO:0000313" key="12">
    <source>
        <dbReference type="EMBL" id="MFC6708116.1"/>
    </source>
</evidence>
<dbReference type="SUPFAM" id="SSF51569">
    <property type="entry name" value="Aldolase"/>
    <property type="match status" value="1"/>
</dbReference>
<dbReference type="InterPro" id="IPR004732">
    <property type="entry name" value="Transaldolase_2"/>
</dbReference>
<evidence type="ECO:0000256" key="2">
    <source>
        <dbReference type="ARBA" id="ARBA00004496"/>
    </source>
</evidence>
<dbReference type="EMBL" id="JBHSWH010000002">
    <property type="protein sequence ID" value="MFC6708170.1"/>
    <property type="molecule type" value="Genomic_DNA"/>
</dbReference>
<dbReference type="HAMAP" id="MF_00493">
    <property type="entry name" value="Transaldolase_2"/>
    <property type="match status" value="1"/>
</dbReference>
<evidence type="ECO:0000256" key="5">
    <source>
        <dbReference type="ARBA" id="ARBA00013151"/>
    </source>
</evidence>
<evidence type="ECO:0000256" key="1">
    <source>
        <dbReference type="ARBA" id="ARBA00003518"/>
    </source>
</evidence>
<evidence type="ECO:0000256" key="3">
    <source>
        <dbReference type="ARBA" id="ARBA00004857"/>
    </source>
</evidence>
<dbReference type="PANTHER" id="PTHR10683">
    <property type="entry name" value="TRANSALDOLASE"/>
    <property type="match status" value="1"/>
</dbReference>
<evidence type="ECO:0000256" key="4">
    <source>
        <dbReference type="ARBA" id="ARBA00008426"/>
    </source>
</evidence>
<comment type="function">
    <text evidence="1 11">Transaldolase is important for the balance of metabolites in the pentose-phosphate pathway.</text>
</comment>
<evidence type="ECO:0000256" key="9">
    <source>
        <dbReference type="ARBA" id="ARBA00023270"/>
    </source>
</evidence>
<dbReference type="PIRSF" id="PIRSF036915">
    <property type="entry name" value="Trnald_Bac_Plnt"/>
    <property type="match status" value="1"/>
</dbReference>